<accession>A0ABQ8L7Z5</accession>
<dbReference type="Pfam" id="PF00078">
    <property type="entry name" value="RVT_1"/>
    <property type="match status" value="1"/>
</dbReference>
<sequence length="145" mass="16218">MRLMFKMLTLSQEVPEVCFRGQSIPISGSPILQPRTLTPHFHKVYGCSSGSSGIQGIRILTYIDDWLILAQTEQMAVQHRDVVLAHMKELGLRLNTKKSVLSPLQRTTYLGVVWDSATMQAHLSPARIESILTSVKRVKIGTALF</sequence>
<dbReference type="InterPro" id="IPR043128">
    <property type="entry name" value="Rev_trsase/Diguanyl_cyclase"/>
</dbReference>
<name>A0ABQ8L7Z5_LABRO</name>
<dbReference type="PANTHER" id="PTHR33050">
    <property type="entry name" value="REVERSE TRANSCRIPTASE DOMAIN-CONTAINING PROTEIN"/>
    <property type="match status" value="1"/>
</dbReference>
<evidence type="ECO:0000259" key="3">
    <source>
        <dbReference type="PROSITE" id="PS50878"/>
    </source>
</evidence>
<dbReference type="InterPro" id="IPR000477">
    <property type="entry name" value="RT_dom"/>
</dbReference>
<dbReference type="InterPro" id="IPR043502">
    <property type="entry name" value="DNA/RNA_pol_sf"/>
</dbReference>
<organism evidence="4 5">
    <name type="scientific">Labeo rohita</name>
    <name type="common">Indian major carp</name>
    <name type="synonym">Cyprinus rohita</name>
    <dbReference type="NCBI Taxonomy" id="84645"/>
    <lineage>
        <taxon>Eukaryota</taxon>
        <taxon>Metazoa</taxon>
        <taxon>Chordata</taxon>
        <taxon>Craniata</taxon>
        <taxon>Vertebrata</taxon>
        <taxon>Euteleostomi</taxon>
        <taxon>Actinopterygii</taxon>
        <taxon>Neopterygii</taxon>
        <taxon>Teleostei</taxon>
        <taxon>Ostariophysi</taxon>
        <taxon>Cypriniformes</taxon>
        <taxon>Cyprinidae</taxon>
        <taxon>Labeoninae</taxon>
        <taxon>Labeonini</taxon>
        <taxon>Labeo</taxon>
    </lineage>
</organism>
<dbReference type="Gene3D" id="3.30.70.270">
    <property type="match status" value="1"/>
</dbReference>
<dbReference type="PROSITE" id="PS50878">
    <property type="entry name" value="RT_POL"/>
    <property type="match status" value="1"/>
</dbReference>
<feature type="domain" description="Reverse transcriptase" evidence="3">
    <location>
        <begin position="1"/>
        <end position="114"/>
    </location>
</feature>
<reference evidence="4 5" key="1">
    <citation type="submission" date="2022-01" db="EMBL/GenBank/DDBJ databases">
        <title>A high-quality chromosome-level genome assembly of rohu carp, Labeo rohita.</title>
        <authorList>
            <person name="Arick M.A. II"/>
            <person name="Hsu C.-Y."/>
            <person name="Magbanua Z."/>
            <person name="Pechanova O."/>
            <person name="Grover C."/>
            <person name="Miller E."/>
            <person name="Thrash A."/>
            <person name="Ezzel L."/>
            <person name="Alam S."/>
            <person name="Benzie J."/>
            <person name="Hamilton M."/>
            <person name="Karsi A."/>
            <person name="Lawrence M.L."/>
            <person name="Peterson D.G."/>
        </authorList>
    </citation>
    <scope>NUCLEOTIDE SEQUENCE [LARGE SCALE GENOMIC DNA]</scope>
    <source>
        <strain evidence="5">BAU-BD-2019</strain>
        <tissue evidence="4">Blood</tissue>
    </source>
</reference>
<comment type="similarity">
    <text evidence="1">Belongs to the beta type-B retroviral polymerase family. HERV class-II K(HML-2) pol subfamily.</text>
</comment>
<dbReference type="EC" id="3.1.26.4" evidence="2"/>
<dbReference type="EMBL" id="JACTAM010000818">
    <property type="protein sequence ID" value="KAI2646822.1"/>
    <property type="molecule type" value="Genomic_DNA"/>
</dbReference>
<keyword evidence="5" id="KW-1185">Reference proteome</keyword>
<dbReference type="Proteomes" id="UP000830375">
    <property type="component" value="Unassembled WGS sequence"/>
</dbReference>
<comment type="caution">
    <text evidence="4">The sequence shown here is derived from an EMBL/GenBank/DDBJ whole genome shotgun (WGS) entry which is preliminary data.</text>
</comment>
<proteinExistence type="inferred from homology"/>
<evidence type="ECO:0000256" key="1">
    <source>
        <dbReference type="ARBA" id="ARBA00010879"/>
    </source>
</evidence>
<protein>
    <recommendedName>
        <fullName evidence="2">ribonuclease H</fullName>
        <ecNumber evidence="2">3.1.26.4</ecNumber>
    </recommendedName>
</protein>
<evidence type="ECO:0000256" key="2">
    <source>
        <dbReference type="ARBA" id="ARBA00012180"/>
    </source>
</evidence>
<dbReference type="PANTHER" id="PTHR33050:SF7">
    <property type="entry name" value="RIBONUCLEASE H"/>
    <property type="match status" value="1"/>
</dbReference>
<evidence type="ECO:0000313" key="4">
    <source>
        <dbReference type="EMBL" id="KAI2646822.1"/>
    </source>
</evidence>
<evidence type="ECO:0000313" key="5">
    <source>
        <dbReference type="Proteomes" id="UP000830375"/>
    </source>
</evidence>
<dbReference type="InterPro" id="IPR052055">
    <property type="entry name" value="Hepadnavirus_pol/RT"/>
</dbReference>
<dbReference type="SUPFAM" id="SSF56672">
    <property type="entry name" value="DNA/RNA polymerases"/>
    <property type="match status" value="1"/>
</dbReference>
<gene>
    <name evidence="4" type="ORF">H4Q32_031170</name>
</gene>